<dbReference type="Proteomes" id="UP000627715">
    <property type="component" value="Unassembled WGS sequence"/>
</dbReference>
<dbReference type="InterPro" id="IPR041881">
    <property type="entry name" value="PqqD_sf"/>
</dbReference>
<evidence type="ECO:0008006" key="6">
    <source>
        <dbReference type="Google" id="ProtNLM"/>
    </source>
</evidence>
<dbReference type="GO" id="GO:0018189">
    <property type="term" value="P:pyrroloquinoline quinone biosynthetic process"/>
    <property type="evidence" value="ECO:0007669"/>
    <property type="project" value="UniProtKB-KW"/>
</dbReference>
<dbReference type="InterPro" id="IPR022479">
    <property type="entry name" value="PqqD_bac"/>
</dbReference>
<name>A0A917LSB8_9GAMM</name>
<keyword evidence="3" id="KW-0884">PQQ biosynthesis</keyword>
<evidence type="ECO:0000256" key="1">
    <source>
        <dbReference type="ARBA" id="ARBA00004886"/>
    </source>
</evidence>
<dbReference type="InterPro" id="IPR008792">
    <property type="entry name" value="PQQD"/>
</dbReference>
<comment type="pathway">
    <text evidence="1">Cofactor biosynthesis; pyrroloquinoline quinone biosynthesis.</text>
</comment>
<sequence>MTASNDSTIDHTIPAAPLMMNGKYRLQWEEAQDCHVLLYPEGLVKLSDSAYEVLSRCQQPVTAADLIAQLQQDYPDAETLARDVQEFLIHALQHHWLITTDQDSAMTESQSQ</sequence>
<dbReference type="GO" id="GO:0048038">
    <property type="term" value="F:quinone binding"/>
    <property type="evidence" value="ECO:0007669"/>
    <property type="project" value="InterPro"/>
</dbReference>
<comment type="subunit">
    <text evidence="2">Monomer. Interacts with PqqE.</text>
</comment>
<evidence type="ECO:0000313" key="5">
    <source>
        <dbReference type="Proteomes" id="UP000627715"/>
    </source>
</evidence>
<evidence type="ECO:0000313" key="4">
    <source>
        <dbReference type="EMBL" id="GGG54074.1"/>
    </source>
</evidence>
<gene>
    <name evidence="4" type="ORF">GCM10011403_09050</name>
</gene>
<dbReference type="AlphaFoldDB" id="A0A917LSB8"/>
<reference evidence="4" key="1">
    <citation type="journal article" date="2014" name="Int. J. Syst. Evol. Microbiol.">
        <title>Complete genome sequence of Corynebacterium casei LMG S-19264T (=DSM 44701T), isolated from a smear-ripened cheese.</title>
        <authorList>
            <consortium name="US DOE Joint Genome Institute (JGI-PGF)"/>
            <person name="Walter F."/>
            <person name="Albersmeier A."/>
            <person name="Kalinowski J."/>
            <person name="Ruckert C."/>
        </authorList>
    </citation>
    <scope>NUCLEOTIDE SEQUENCE</scope>
    <source>
        <strain evidence="4">CGMCC 1.15425</strain>
    </source>
</reference>
<dbReference type="Gene3D" id="1.10.10.1150">
    <property type="entry name" value="Coenzyme PQQ synthesis protein D (PqqD)"/>
    <property type="match status" value="1"/>
</dbReference>
<evidence type="ECO:0000256" key="3">
    <source>
        <dbReference type="ARBA" id="ARBA00022905"/>
    </source>
</evidence>
<evidence type="ECO:0000256" key="2">
    <source>
        <dbReference type="ARBA" id="ARBA00011741"/>
    </source>
</evidence>
<organism evidence="4 5">
    <name type="scientific">Pseudohongiella nitratireducens</name>
    <dbReference type="NCBI Taxonomy" id="1768907"/>
    <lineage>
        <taxon>Bacteria</taxon>
        <taxon>Pseudomonadati</taxon>
        <taxon>Pseudomonadota</taxon>
        <taxon>Gammaproteobacteria</taxon>
        <taxon>Pseudomonadales</taxon>
        <taxon>Pseudohongiellaceae</taxon>
        <taxon>Pseudohongiella</taxon>
    </lineage>
</organism>
<keyword evidence="5" id="KW-1185">Reference proteome</keyword>
<dbReference type="EMBL" id="BMIY01000004">
    <property type="protein sequence ID" value="GGG54074.1"/>
    <property type="molecule type" value="Genomic_DNA"/>
</dbReference>
<dbReference type="NCBIfam" id="TIGR03859">
    <property type="entry name" value="PQQ_PqqD"/>
    <property type="match status" value="1"/>
</dbReference>
<comment type="caution">
    <text evidence="4">The sequence shown here is derived from an EMBL/GenBank/DDBJ whole genome shotgun (WGS) entry which is preliminary data.</text>
</comment>
<proteinExistence type="predicted"/>
<dbReference type="Pfam" id="PF05402">
    <property type="entry name" value="PqqD"/>
    <property type="match status" value="1"/>
</dbReference>
<dbReference type="RefSeq" id="WP_068812259.1">
    <property type="nucleotide sequence ID" value="NZ_BMIY01000004.1"/>
</dbReference>
<protein>
    <recommendedName>
        <fullName evidence="6">Coenzyme PQQ synthesis protein D</fullName>
    </recommendedName>
</protein>
<reference evidence="4" key="2">
    <citation type="submission" date="2020-09" db="EMBL/GenBank/DDBJ databases">
        <authorList>
            <person name="Sun Q."/>
            <person name="Zhou Y."/>
        </authorList>
    </citation>
    <scope>NUCLEOTIDE SEQUENCE</scope>
    <source>
        <strain evidence="4">CGMCC 1.15425</strain>
    </source>
</reference>
<accession>A0A917LSB8</accession>